<accession>A0A844Z6X0</accession>
<organism evidence="1 2">
    <name type="scientific">Pontixanthobacter aestiaquae</name>
    <dbReference type="NCBI Taxonomy" id="1509367"/>
    <lineage>
        <taxon>Bacteria</taxon>
        <taxon>Pseudomonadati</taxon>
        <taxon>Pseudomonadota</taxon>
        <taxon>Alphaproteobacteria</taxon>
        <taxon>Sphingomonadales</taxon>
        <taxon>Erythrobacteraceae</taxon>
        <taxon>Pontixanthobacter</taxon>
    </lineage>
</organism>
<protein>
    <submittedName>
        <fullName evidence="1">Uncharacterized protein</fullName>
    </submittedName>
</protein>
<keyword evidence="2" id="KW-1185">Reference proteome</keyword>
<gene>
    <name evidence="1" type="ORF">GRI35_13480</name>
</gene>
<dbReference type="RefSeq" id="WP_160614623.1">
    <property type="nucleotide sequence ID" value="NZ_JAUFQM010000001.1"/>
</dbReference>
<name>A0A844Z6X0_9SPHN</name>
<dbReference type="AlphaFoldDB" id="A0A844Z6X0"/>
<dbReference type="OrthoDB" id="7401506at2"/>
<comment type="caution">
    <text evidence="1">The sequence shown here is derived from an EMBL/GenBank/DDBJ whole genome shotgun (WGS) entry which is preliminary data.</text>
</comment>
<dbReference type="Proteomes" id="UP000460290">
    <property type="component" value="Unassembled WGS sequence"/>
</dbReference>
<sequence>MANSAPDIEFTHHRVIRSDGPVTFQCSKDRNIWPWLALHPHHPIALQNLQYWASVEAGRERGTFDGTRWTALTWTKWSCGAGDVGPPVRGVSENVDADGKLQSKLTFFDARDAMVSTMYSIGVEFRTRDFEAWRAKAKQDSEPEVDPASFSYAEPEAVGSAGVGPSFLSPLQDSQAPHALGLMTLDNAFPPAHPFMSGSGDHVNATHLAEAVHQFMHLLENGAPLRITGGEMRFTRYVELGRVFTVELVERSATSVSAKIVQGGRDCTHVTLQFEAA</sequence>
<reference evidence="1 2" key="1">
    <citation type="submission" date="2019-12" db="EMBL/GenBank/DDBJ databases">
        <title>Genomic-based taxomic classification of the family Erythrobacteraceae.</title>
        <authorList>
            <person name="Xu L."/>
        </authorList>
    </citation>
    <scope>NUCLEOTIDE SEQUENCE [LARGE SCALE GENOMIC DNA]</scope>
    <source>
        <strain evidence="1 2">KCTC 42006</strain>
    </source>
</reference>
<dbReference type="EMBL" id="WTYZ01000001">
    <property type="protein sequence ID" value="MXO84381.1"/>
    <property type="molecule type" value="Genomic_DNA"/>
</dbReference>
<evidence type="ECO:0000313" key="1">
    <source>
        <dbReference type="EMBL" id="MXO84381.1"/>
    </source>
</evidence>
<proteinExistence type="predicted"/>
<evidence type="ECO:0000313" key="2">
    <source>
        <dbReference type="Proteomes" id="UP000460290"/>
    </source>
</evidence>